<keyword evidence="2 6" id="KW-0812">Transmembrane</keyword>
<dbReference type="PANTHER" id="PTHR44755:SF10">
    <property type="entry name" value="RECEPTOR LIGAND BINDING REGION DOMAIN-CONTAINING PROTEIN"/>
    <property type="match status" value="1"/>
</dbReference>
<dbReference type="Gene3D" id="3.40.50.2300">
    <property type="match status" value="1"/>
</dbReference>
<proteinExistence type="predicted"/>
<evidence type="ECO:0000313" key="9">
    <source>
        <dbReference type="Proteomes" id="UP001432322"/>
    </source>
</evidence>
<evidence type="ECO:0000256" key="4">
    <source>
        <dbReference type="ARBA" id="ARBA00023136"/>
    </source>
</evidence>
<keyword evidence="9" id="KW-1185">Reference proteome</keyword>
<dbReference type="GO" id="GO:0038023">
    <property type="term" value="F:signaling receptor activity"/>
    <property type="evidence" value="ECO:0007669"/>
    <property type="project" value="TreeGrafter"/>
</dbReference>
<comment type="subcellular location">
    <subcellularLocation>
        <location evidence="1">Membrane</location>
    </subcellularLocation>
</comment>
<evidence type="ECO:0000259" key="7">
    <source>
        <dbReference type="Pfam" id="PF01094"/>
    </source>
</evidence>
<feature type="region of interest" description="Disordered" evidence="5">
    <location>
        <begin position="91"/>
        <end position="150"/>
    </location>
</feature>
<comment type="caution">
    <text evidence="8">The sequence shown here is derived from an EMBL/GenBank/DDBJ whole genome shotgun (WGS) entry which is preliminary data.</text>
</comment>
<feature type="compositionally biased region" description="Basic and acidic residues" evidence="5">
    <location>
        <begin position="93"/>
        <end position="105"/>
    </location>
</feature>
<feature type="transmembrane region" description="Helical" evidence="6">
    <location>
        <begin position="35"/>
        <end position="58"/>
    </location>
</feature>
<evidence type="ECO:0000313" key="8">
    <source>
        <dbReference type="EMBL" id="GMT26318.1"/>
    </source>
</evidence>
<evidence type="ECO:0000256" key="5">
    <source>
        <dbReference type="SAM" id="MobiDB-lite"/>
    </source>
</evidence>
<dbReference type="AlphaFoldDB" id="A0AAV5W6H0"/>
<dbReference type="Proteomes" id="UP001432322">
    <property type="component" value="Unassembled WGS sequence"/>
</dbReference>
<dbReference type="InterPro" id="IPR028082">
    <property type="entry name" value="Peripla_BP_I"/>
</dbReference>
<protein>
    <recommendedName>
        <fullName evidence="7">Receptor ligand binding region domain-containing protein</fullName>
    </recommendedName>
</protein>
<organism evidence="8 9">
    <name type="scientific">Pristionchus fissidentatus</name>
    <dbReference type="NCBI Taxonomy" id="1538716"/>
    <lineage>
        <taxon>Eukaryota</taxon>
        <taxon>Metazoa</taxon>
        <taxon>Ecdysozoa</taxon>
        <taxon>Nematoda</taxon>
        <taxon>Chromadorea</taxon>
        <taxon>Rhabditida</taxon>
        <taxon>Rhabditina</taxon>
        <taxon>Diplogasteromorpha</taxon>
        <taxon>Diplogasteroidea</taxon>
        <taxon>Neodiplogasteridae</taxon>
        <taxon>Pristionchus</taxon>
    </lineage>
</organism>
<evidence type="ECO:0000256" key="2">
    <source>
        <dbReference type="ARBA" id="ARBA00022692"/>
    </source>
</evidence>
<accession>A0AAV5W6H0</accession>
<reference evidence="8" key="1">
    <citation type="submission" date="2023-10" db="EMBL/GenBank/DDBJ databases">
        <title>Genome assembly of Pristionchus species.</title>
        <authorList>
            <person name="Yoshida K."/>
            <person name="Sommer R.J."/>
        </authorList>
    </citation>
    <scope>NUCLEOTIDE SEQUENCE</scope>
    <source>
        <strain evidence="8">RS5133</strain>
    </source>
</reference>
<keyword evidence="3 6" id="KW-1133">Transmembrane helix</keyword>
<dbReference type="EMBL" id="BTSY01000005">
    <property type="protein sequence ID" value="GMT26318.1"/>
    <property type="molecule type" value="Genomic_DNA"/>
</dbReference>
<dbReference type="InterPro" id="IPR001828">
    <property type="entry name" value="ANF_lig-bd_rcpt"/>
</dbReference>
<feature type="non-terminal residue" evidence="8">
    <location>
        <position position="404"/>
    </location>
</feature>
<dbReference type="SUPFAM" id="SSF53822">
    <property type="entry name" value="Periplasmic binding protein-like I"/>
    <property type="match status" value="1"/>
</dbReference>
<gene>
    <name evidence="8" type="ORF">PFISCL1PPCAC_17615</name>
</gene>
<dbReference type="GO" id="GO:0017046">
    <property type="term" value="F:peptide hormone binding"/>
    <property type="evidence" value="ECO:0007669"/>
    <property type="project" value="TreeGrafter"/>
</dbReference>
<dbReference type="GO" id="GO:0016020">
    <property type="term" value="C:membrane"/>
    <property type="evidence" value="ECO:0007669"/>
    <property type="project" value="UniProtKB-SubCell"/>
</dbReference>
<feature type="domain" description="Receptor ligand binding region" evidence="7">
    <location>
        <begin position="203"/>
        <end position="335"/>
    </location>
</feature>
<sequence length="404" mass="45327">MRKCRRKRRDYDDHGLPCYEDGARSRRAPASSGRITGCTMLLLCGVTLALLAQGVGALEQWEEEELLRISPPIPWDELEGDAAINRVNGGVKRWHDEPPHHHTTDDDSETHTTTVPATPRHAAKRGGGSGVHRHSRQAPAPADEPGLNMSDYCEGMKHGGKIMPIDSSKENRIHILVPLPTTDDSAVGRKMSRNPFQLSISKVRPVIDFALEYIYDEGYLPNGSLEVTYKDSHLSDAQGPNVAIQQLTARKLHCVIGYAFVYALAPVARMSPYWMSASGSCGVPVITTIGNTGNLDDKSEYRLMTRIASPYKVLREGVKELVKMHNWTKVTYFFHDYRSTGAEKDMAVPVSECFLLMASLKPALSSYFQSINSYQEFNYFMFNEDRWNRSNYQLLLRKASELSN</sequence>
<dbReference type="InterPro" id="IPR052612">
    <property type="entry name" value="ANP_Clearance_Receptor"/>
</dbReference>
<dbReference type="Pfam" id="PF01094">
    <property type="entry name" value="ANF_receptor"/>
    <property type="match status" value="1"/>
</dbReference>
<dbReference type="PANTHER" id="PTHR44755">
    <property type="entry name" value="NATRIURETIC PEPTIDE RECEPTOR 3-RELATED"/>
    <property type="match status" value="1"/>
</dbReference>
<keyword evidence="4 6" id="KW-0472">Membrane</keyword>
<evidence type="ECO:0000256" key="6">
    <source>
        <dbReference type="SAM" id="Phobius"/>
    </source>
</evidence>
<evidence type="ECO:0000256" key="3">
    <source>
        <dbReference type="ARBA" id="ARBA00022989"/>
    </source>
</evidence>
<dbReference type="GO" id="GO:0007165">
    <property type="term" value="P:signal transduction"/>
    <property type="evidence" value="ECO:0007669"/>
    <property type="project" value="TreeGrafter"/>
</dbReference>
<name>A0AAV5W6H0_9BILA</name>
<evidence type="ECO:0000256" key="1">
    <source>
        <dbReference type="ARBA" id="ARBA00004370"/>
    </source>
</evidence>